<feature type="compositionally biased region" description="Low complexity" evidence="1">
    <location>
        <begin position="296"/>
        <end position="305"/>
    </location>
</feature>
<dbReference type="InterPro" id="IPR001919">
    <property type="entry name" value="CBD2"/>
</dbReference>
<feature type="compositionally biased region" description="Low complexity" evidence="1">
    <location>
        <begin position="35"/>
        <end position="45"/>
    </location>
</feature>
<feature type="compositionally biased region" description="Basic and acidic residues" evidence="1">
    <location>
        <begin position="16"/>
        <end position="34"/>
    </location>
</feature>
<protein>
    <recommendedName>
        <fullName evidence="2">CBM2 domain-containing protein</fullName>
    </recommendedName>
</protein>
<dbReference type="InterPro" id="IPR008965">
    <property type="entry name" value="CBM2/CBM3_carb-bd_dom_sf"/>
</dbReference>
<dbReference type="Gene3D" id="2.60.40.290">
    <property type="match status" value="1"/>
</dbReference>
<gene>
    <name evidence="3" type="ORF">GCM10012289_16120</name>
</gene>
<feature type="region of interest" description="Disordered" evidence="1">
    <location>
        <begin position="1"/>
        <end position="329"/>
    </location>
</feature>
<dbReference type="Proteomes" id="UP000646523">
    <property type="component" value="Unassembled WGS sequence"/>
</dbReference>
<feature type="domain" description="CBM2" evidence="2">
    <location>
        <begin position="499"/>
        <end position="590"/>
    </location>
</feature>
<dbReference type="GO" id="GO:0030247">
    <property type="term" value="F:polysaccharide binding"/>
    <property type="evidence" value="ECO:0007669"/>
    <property type="project" value="InterPro"/>
</dbReference>
<feature type="compositionally biased region" description="Low complexity" evidence="1">
    <location>
        <begin position="467"/>
        <end position="476"/>
    </location>
</feature>
<organism evidence="3 4">
    <name type="scientific">Nonomuraea cavernae</name>
    <dbReference type="NCBI Taxonomy" id="2045107"/>
    <lineage>
        <taxon>Bacteria</taxon>
        <taxon>Bacillati</taxon>
        <taxon>Actinomycetota</taxon>
        <taxon>Actinomycetes</taxon>
        <taxon>Streptosporangiales</taxon>
        <taxon>Streptosporangiaceae</taxon>
        <taxon>Nonomuraea</taxon>
    </lineage>
</organism>
<dbReference type="SUPFAM" id="SSF49384">
    <property type="entry name" value="Carbohydrate-binding domain"/>
    <property type="match status" value="1"/>
</dbReference>
<dbReference type="GO" id="GO:0004553">
    <property type="term" value="F:hydrolase activity, hydrolyzing O-glycosyl compounds"/>
    <property type="evidence" value="ECO:0007669"/>
    <property type="project" value="InterPro"/>
</dbReference>
<evidence type="ECO:0000256" key="1">
    <source>
        <dbReference type="SAM" id="MobiDB-lite"/>
    </source>
</evidence>
<feature type="compositionally biased region" description="Basic and acidic residues" evidence="1">
    <location>
        <begin position="432"/>
        <end position="443"/>
    </location>
</feature>
<dbReference type="SMART" id="SM00637">
    <property type="entry name" value="CBD_II"/>
    <property type="match status" value="1"/>
</dbReference>
<evidence type="ECO:0000313" key="3">
    <source>
        <dbReference type="EMBL" id="GGO65143.1"/>
    </source>
</evidence>
<feature type="region of interest" description="Disordered" evidence="1">
    <location>
        <begin position="367"/>
        <end position="484"/>
    </location>
</feature>
<accession>A0A918DG56</accession>
<dbReference type="GO" id="GO:0005975">
    <property type="term" value="P:carbohydrate metabolic process"/>
    <property type="evidence" value="ECO:0007669"/>
    <property type="project" value="InterPro"/>
</dbReference>
<feature type="compositionally biased region" description="Acidic residues" evidence="1">
    <location>
        <begin position="449"/>
        <end position="459"/>
    </location>
</feature>
<sequence length="593" mass="61100">MGRHGTGGSEDADEWGDGRSDDSQEDLRFTDHAAKWAAAPDPTAKSSFWDTDERPAEPPGWPSLPDQVEVTGQWAPMPRREPGQTPPPPPSSPLETTGAFAPPPQRHPGGSMPGPDQPFETTGAFTRPAHWDTPGENTQAFSVVDEFGPPSRPDSRANTGPHGAQDPFGPGAPGPRGAQDPFGPGPSGSRDGQDPFGAHPGAPDPRAFGSADLFGPAAGQTDPRAHGPGSDPFRAPQGDSDPRAFEYGADATQAFGQEADRTQALQPPEPGDVRVAGNPTMADTSAPAWADGGDGFLDSGWSSDDSGPRRRRGRRKPPPGDALVDEAPGGGRARVALLSVAAVAVVLGGTVAGVKLMSGPGDTACPGDRCTAVQTSNQPAPVVSDPVEEEESPIDEPTEDEQSDAADTPTPQNTTSARAPRRTSSPEPTPTKTKERTPAKQTDEPVPTDFEENATEEPTVEPTTINDPGGTTTDAPPATPEPTVSATVQSALSGGSVNVRFDVVRQGVTGYTAHLDVVNASPMALKSLTVSLPVAGRVVSMTGGEWTQDGNLLIIDLSGSLVKGGSTEVKFSATGRAGRPGNCGLVGGECAVN</sequence>
<name>A0A918DG56_9ACTN</name>
<evidence type="ECO:0000313" key="4">
    <source>
        <dbReference type="Proteomes" id="UP000646523"/>
    </source>
</evidence>
<reference evidence="3" key="1">
    <citation type="journal article" date="2014" name="Int. J. Syst. Evol. Microbiol.">
        <title>Complete genome sequence of Corynebacterium casei LMG S-19264T (=DSM 44701T), isolated from a smear-ripened cheese.</title>
        <authorList>
            <consortium name="US DOE Joint Genome Institute (JGI-PGF)"/>
            <person name="Walter F."/>
            <person name="Albersmeier A."/>
            <person name="Kalinowski J."/>
            <person name="Ruckert C."/>
        </authorList>
    </citation>
    <scope>NUCLEOTIDE SEQUENCE</scope>
    <source>
        <strain evidence="3">CGMCC 4.7368</strain>
    </source>
</reference>
<proteinExistence type="predicted"/>
<dbReference type="EMBL" id="BMNH01000003">
    <property type="protein sequence ID" value="GGO65143.1"/>
    <property type="molecule type" value="Genomic_DNA"/>
</dbReference>
<feature type="compositionally biased region" description="Acidic residues" evidence="1">
    <location>
        <begin position="386"/>
        <end position="404"/>
    </location>
</feature>
<dbReference type="InterPro" id="IPR012291">
    <property type="entry name" value="CBM2_carb-bd_dom_sf"/>
</dbReference>
<feature type="compositionally biased region" description="Low complexity" evidence="1">
    <location>
        <begin position="414"/>
        <end position="426"/>
    </location>
</feature>
<keyword evidence="4" id="KW-1185">Reference proteome</keyword>
<dbReference type="AlphaFoldDB" id="A0A918DG56"/>
<comment type="caution">
    <text evidence="3">The sequence shown here is derived from an EMBL/GenBank/DDBJ whole genome shotgun (WGS) entry which is preliminary data.</text>
</comment>
<evidence type="ECO:0000259" key="2">
    <source>
        <dbReference type="SMART" id="SM00637"/>
    </source>
</evidence>
<reference evidence="3" key="2">
    <citation type="submission" date="2020-09" db="EMBL/GenBank/DDBJ databases">
        <authorList>
            <person name="Sun Q."/>
            <person name="Zhou Y."/>
        </authorList>
    </citation>
    <scope>NUCLEOTIDE SEQUENCE</scope>
    <source>
        <strain evidence="3">CGMCC 4.7368</strain>
    </source>
</reference>